<evidence type="ECO:0000313" key="5">
    <source>
        <dbReference type="Proteomes" id="UP000217276"/>
    </source>
</evidence>
<dbReference type="Pfam" id="PF13505">
    <property type="entry name" value="OMP_b-brl"/>
    <property type="match status" value="1"/>
</dbReference>
<evidence type="ECO:0000313" key="4">
    <source>
        <dbReference type="EMBL" id="ATA81372.1"/>
    </source>
</evidence>
<dbReference type="EMBL" id="CP022384">
    <property type="protein sequence ID" value="ATA81372.1"/>
    <property type="molecule type" value="Genomic_DNA"/>
</dbReference>
<protein>
    <recommendedName>
        <fullName evidence="3">Outer membrane protein beta-barrel domain-containing protein</fullName>
    </recommendedName>
</protein>
<feature type="domain" description="Outer membrane protein beta-barrel" evidence="3">
    <location>
        <begin position="10"/>
        <end position="163"/>
    </location>
</feature>
<organism evidence="4 5">
    <name type="scientific">Capnocytophaga leadbetteri</name>
    <dbReference type="NCBI Taxonomy" id="327575"/>
    <lineage>
        <taxon>Bacteria</taxon>
        <taxon>Pseudomonadati</taxon>
        <taxon>Bacteroidota</taxon>
        <taxon>Flavobacteriia</taxon>
        <taxon>Flavobacteriales</taxon>
        <taxon>Flavobacteriaceae</taxon>
        <taxon>Capnocytophaga</taxon>
    </lineage>
</organism>
<feature type="signal peptide" evidence="2">
    <location>
        <begin position="1"/>
        <end position="21"/>
    </location>
</feature>
<dbReference type="SUPFAM" id="SSF56925">
    <property type="entry name" value="OMPA-like"/>
    <property type="match status" value="1"/>
</dbReference>
<evidence type="ECO:0000256" key="2">
    <source>
        <dbReference type="SAM" id="SignalP"/>
    </source>
</evidence>
<dbReference type="InterPro" id="IPR027385">
    <property type="entry name" value="Beta-barrel_OMP"/>
</dbReference>
<dbReference type="KEGG" id="clk:CGC53_02905"/>
<proteinExistence type="predicted"/>
<dbReference type="Proteomes" id="UP000217276">
    <property type="component" value="Chromosome"/>
</dbReference>
<accession>A0A250F8B0</accession>
<feature type="chain" id="PRO_5012106032" description="Outer membrane protein beta-barrel domain-containing protein" evidence="2">
    <location>
        <begin position="22"/>
        <end position="165"/>
    </location>
</feature>
<dbReference type="AlphaFoldDB" id="A0A250F8B0"/>
<sequence>MKKILLLAGLLLAVATASAQATLDKGALQLNAKLGFSGWGVPITVGADYGIADDITVGGELSFRSYSTTYFNHSIFGVFANGNYHFNRLFELPSQVGVYGGLSLGYFVASSSSDYVGTSYSQPGCNLQTGARYFFNNKFGVNAEVVLGAIGLTGGEFKAGITYKL</sequence>
<dbReference type="RefSeq" id="WP_095913249.1">
    <property type="nucleotide sequence ID" value="NZ_CAUUPF010000004.1"/>
</dbReference>
<keyword evidence="5" id="KW-1185">Reference proteome</keyword>
<dbReference type="InterPro" id="IPR011250">
    <property type="entry name" value="OMP/PagP_B-barrel"/>
</dbReference>
<evidence type="ECO:0000256" key="1">
    <source>
        <dbReference type="ARBA" id="ARBA00022729"/>
    </source>
</evidence>
<evidence type="ECO:0000259" key="3">
    <source>
        <dbReference type="Pfam" id="PF13505"/>
    </source>
</evidence>
<name>A0A250F8B0_9FLAO</name>
<gene>
    <name evidence="4" type="ORF">CGC53_02905</name>
</gene>
<reference evidence="5" key="1">
    <citation type="submission" date="2017-06" db="EMBL/GenBank/DDBJ databases">
        <title>Capnocytophaga spp. assemblies.</title>
        <authorList>
            <person name="Gulvik C.A."/>
        </authorList>
    </citation>
    <scope>NUCLEOTIDE SEQUENCE [LARGE SCALE GENOMIC DNA]</scope>
    <source>
        <strain evidence="5">H6253</strain>
    </source>
</reference>
<keyword evidence="1 2" id="KW-0732">Signal</keyword>